<dbReference type="PANTHER" id="PTHR30313:SF2">
    <property type="entry name" value="DNA PRIMASE"/>
    <property type="match status" value="1"/>
</dbReference>
<protein>
    <submittedName>
        <fullName evidence="3">MobF family relaxase</fullName>
    </submittedName>
</protein>
<dbReference type="Proteomes" id="UP001183222">
    <property type="component" value="Unassembled WGS sequence"/>
</dbReference>
<dbReference type="CDD" id="cd03364">
    <property type="entry name" value="TOPRIM_DnaG_primases"/>
    <property type="match status" value="1"/>
</dbReference>
<evidence type="ECO:0000256" key="1">
    <source>
        <dbReference type="SAM" id="MobiDB-lite"/>
    </source>
</evidence>
<dbReference type="Pfam" id="PF08275">
    <property type="entry name" value="DNAG_N"/>
    <property type="match status" value="1"/>
</dbReference>
<feature type="region of interest" description="Disordered" evidence="1">
    <location>
        <begin position="1168"/>
        <end position="1190"/>
    </location>
</feature>
<organism evidence="3 4">
    <name type="scientific">Blastococcus goldschmidtiae</name>
    <dbReference type="NCBI Taxonomy" id="3075546"/>
    <lineage>
        <taxon>Bacteria</taxon>
        <taxon>Bacillati</taxon>
        <taxon>Actinomycetota</taxon>
        <taxon>Actinomycetes</taxon>
        <taxon>Geodermatophilales</taxon>
        <taxon>Geodermatophilaceae</taxon>
        <taxon>Blastococcus</taxon>
    </lineage>
</organism>
<dbReference type="CDD" id="cd18809">
    <property type="entry name" value="SF1_C_RecD"/>
    <property type="match status" value="1"/>
</dbReference>
<dbReference type="InterPro" id="IPR037068">
    <property type="entry name" value="DNA_primase_core_N_sf"/>
</dbReference>
<feature type="region of interest" description="Disordered" evidence="1">
    <location>
        <begin position="1367"/>
        <end position="1433"/>
    </location>
</feature>
<evidence type="ECO:0000313" key="3">
    <source>
        <dbReference type="EMBL" id="MDT0275538.1"/>
    </source>
</evidence>
<feature type="region of interest" description="Disordered" evidence="1">
    <location>
        <begin position="1789"/>
        <end position="1830"/>
    </location>
</feature>
<reference evidence="4" key="1">
    <citation type="submission" date="2023-07" db="EMBL/GenBank/DDBJ databases">
        <title>30 novel species of actinomycetes from the DSMZ collection.</title>
        <authorList>
            <person name="Nouioui I."/>
        </authorList>
    </citation>
    <scope>NUCLEOTIDE SEQUENCE [LARGE SCALE GENOMIC DNA]</scope>
    <source>
        <strain evidence="4">DSM 46792</strain>
    </source>
</reference>
<dbReference type="RefSeq" id="WP_311344444.1">
    <property type="nucleotide sequence ID" value="NZ_JAVREI010000002.1"/>
</dbReference>
<dbReference type="InterPro" id="IPR006171">
    <property type="entry name" value="TOPRIM_dom"/>
</dbReference>
<gene>
    <name evidence="3" type="primary">mobF</name>
    <name evidence="3" type="ORF">RM425_06435</name>
</gene>
<dbReference type="Gene3D" id="3.90.980.10">
    <property type="entry name" value="DNA primase, catalytic core, N-terminal domain"/>
    <property type="match status" value="1"/>
</dbReference>
<dbReference type="InterPro" id="IPR034151">
    <property type="entry name" value="TOPRIM_DnaG_bac"/>
</dbReference>
<comment type="caution">
    <text evidence="3">The sequence shown here is derived from an EMBL/GenBank/DDBJ whole genome shotgun (WGS) entry which is preliminary data.</text>
</comment>
<dbReference type="Gene3D" id="3.40.50.300">
    <property type="entry name" value="P-loop containing nucleotide triphosphate hydrolases"/>
    <property type="match status" value="2"/>
</dbReference>
<dbReference type="PANTHER" id="PTHR30313">
    <property type="entry name" value="DNA PRIMASE"/>
    <property type="match status" value="1"/>
</dbReference>
<dbReference type="SUPFAM" id="SSF55464">
    <property type="entry name" value="Origin of replication-binding domain, RBD-like"/>
    <property type="match status" value="1"/>
</dbReference>
<dbReference type="InterPro" id="IPR027417">
    <property type="entry name" value="P-loop_NTPase"/>
</dbReference>
<feature type="compositionally biased region" description="Low complexity" evidence="1">
    <location>
        <begin position="1376"/>
        <end position="1393"/>
    </location>
</feature>
<dbReference type="InterPro" id="IPR013264">
    <property type="entry name" value="DNAG_N"/>
</dbReference>
<dbReference type="Pfam" id="PF08751">
    <property type="entry name" value="TrwC"/>
    <property type="match status" value="1"/>
</dbReference>
<name>A0ABU2K5U6_9ACTN</name>
<proteinExistence type="predicted"/>
<dbReference type="InterPro" id="IPR050219">
    <property type="entry name" value="DnaG_primase"/>
</dbReference>
<dbReference type="SMART" id="SM00493">
    <property type="entry name" value="TOPRIM"/>
    <property type="match status" value="1"/>
</dbReference>
<dbReference type="Gene3D" id="2.30.30.940">
    <property type="match status" value="1"/>
</dbReference>
<accession>A0ABU2K5U6</accession>
<feature type="domain" description="Toprim" evidence="2">
    <location>
        <begin position="1608"/>
        <end position="1695"/>
    </location>
</feature>
<dbReference type="EMBL" id="JAVREI010000002">
    <property type="protein sequence ID" value="MDT0275538.1"/>
    <property type="molecule type" value="Genomic_DNA"/>
</dbReference>
<dbReference type="SUPFAM" id="SSF56731">
    <property type="entry name" value="DNA primase core"/>
    <property type="match status" value="1"/>
</dbReference>
<keyword evidence="4" id="KW-1185">Reference proteome</keyword>
<feature type="compositionally biased region" description="Acidic residues" evidence="1">
    <location>
        <begin position="1406"/>
        <end position="1420"/>
    </location>
</feature>
<dbReference type="Gene3D" id="3.40.1360.10">
    <property type="match status" value="1"/>
</dbReference>
<dbReference type="Pfam" id="PF13155">
    <property type="entry name" value="Toprim_2"/>
    <property type="match status" value="1"/>
</dbReference>
<sequence>MSLHKLTAGDGYTYLTRQVAALDATERGHVGLGDYYSQRGESPGVWTGSGLTGLNGMSAGQPVDEAQMKALFGEGRHPDAERLERDALAAGRTPEQARAAGALGQPFLVYPTPADGFRSRCAHKFAAVNAARGLPRDAPVSAPERARIRGVVARDMFAAEHGRPPADARELSGFIARASRPATKAVAGYDLTFSPVKSVSALWALAPRGIAEQIEAAHHSAVADTLAWLERHAVFTRLGAGGVRQVETSGLIAAVFTHRDSRAGDPDLHTHVAVSNKVQTRDGRWRALDGRVLYKANVAASERYNTRLEANLVAGLGVRFAERPGREDGKRSVREIVGLDARLLAAWSSRRQAIDVRRGELATDFQSEHGRTPTTPEAIALAQQATLETREAKHEPRSLAEQRAAWRGQAFEVLGGPTAVAGMLGDALRPRVRAVAVVTDAWVRSAAGRVLDTVSAQRATWQVWHVRAEAERFVRAADLAPDVVDAAVSQVSAVALSPSLSIPLRESDSAVEPPELRRSDGASVYTVAGARLYTSQQVLDAEALLLAAAGRADGRQADPRVVELALLEVTANGTELNPGQAQLVRDLAGSGMRVQLAIAPAGTGKTTALAALARAWTAGGGGSVLALAPSAVATAGLREAVGGHCDTVTKLVWALDTGDRPAWATDIGPGTLVIVDEAGMAGTRELAAVVDHVLGRGGSVRLVGDDRQLAAVAAGGVLAEIAATHGAVTLTQLVRFTDPAEAAATVAVRDGDTTAVGFYLDSGRVHVGDAATCAEHAYTAWAADRARGVDALLLAATRESVTVLNARARTDRLAALGGPAGPEVALADGTRAGTGDPIITRTNDRRLPLGAADWVKNGDRWTVTAVHDDGALAVTHTRSARRITLPAGYVAEHVQLGYATTVHGAQGVTADTCHTVLTGSESRQLLYVALSRGRTANHLYLATVGDGDPHSIVTPAAVHPPAATDLLIGMLGREGAQTSATGARRALADPAEQLHQAAARYADALRFAAAHHLGATAAEALENAAEQLHPGLTGAPAWPTLHGHLALLAVSGTDPIAALRTEAARRELNGVRDPAAVLDWRLSVPGSSSAAPLPWLPGTPTALADDPPWGTYLAACAHHVTGCAARVADTAAAMTPASAPTWARSLLGADQARLRAELAVWRAALAVPDSDRRPTGPPHPAAAESRHQQRLDDAVAAANPTLGGSGWSQLADSIDPRVRRDPHWPALAERLTAADRAGLDAAGLLAAVAAQRPLPDDLPAAALWWRLTPHLAPATVSTGPGATVVRPDWCTTLLTLLPEEHGQRVLATPAWPALVAAVTVRIRDGWSPTDLLTAAVAGLPAADNGDRTGNELAETLVFRIAALTDPAPVQTPEPLPADLQPPDDAHLLPPAADSTAHPGAVWADGPDNDDDLPEPDDDPSLAEPRYFTPHPFASEEPAADEADYLLEQHFWATAVVGRDRLIELNTKAAAFYTDRYPDSWAPNYLRERLGTDLTADPRFSPGFAPASWTVLLDHLRTSGTTDTELLAAGLAQRARTGALIDRFRDRLVFPIHGADGTIVGFIARRNPAAADDGRAGPKYFNTPGTDLYTKGDHLLGLYESRSALAAGAVPALVEGPLDALALTLAGDGRTVGVAPLGTALTDRQADLLRPHIREGDPGILVATDNDAAGQRAAERIFWQLTARGDDPRRLTLPDGLDPADVLRRDGVVALRTAIETSNSLADALLDARLTPARSDRNPLAIQAGVRDAAAIIVATPPARWLAHIDRVTETLGVPLGAVHAAVLDTEPITARTTASPRQASRLASPYDNPDRAGHTGRPAQGALPDLHYSR</sequence>
<evidence type="ECO:0000313" key="4">
    <source>
        <dbReference type="Proteomes" id="UP001183222"/>
    </source>
</evidence>
<dbReference type="NCBIfam" id="NF041492">
    <property type="entry name" value="MobF"/>
    <property type="match status" value="1"/>
</dbReference>
<dbReference type="SUPFAM" id="SSF52540">
    <property type="entry name" value="P-loop containing nucleoside triphosphate hydrolases"/>
    <property type="match status" value="2"/>
</dbReference>
<dbReference type="PROSITE" id="PS50880">
    <property type="entry name" value="TOPRIM"/>
    <property type="match status" value="1"/>
</dbReference>
<evidence type="ECO:0000259" key="2">
    <source>
        <dbReference type="PROSITE" id="PS50880"/>
    </source>
</evidence>
<dbReference type="Pfam" id="PF13604">
    <property type="entry name" value="AAA_30"/>
    <property type="match status" value="1"/>
</dbReference>
<dbReference type="InterPro" id="IPR014862">
    <property type="entry name" value="TrwC"/>
</dbReference>